<dbReference type="Pfam" id="PF00112">
    <property type="entry name" value="Peptidase_C1"/>
    <property type="match status" value="1"/>
</dbReference>
<dbReference type="PROSITE" id="PS00639">
    <property type="entry name" value="THIOL_PROTEASE_HIS"/>
    <property type="match status" value="1"/>
</dbReference>
<keyword evidence="4" id="KW-1185">Reference proteome</keyword>
<name>A0A517WTT1_9PLAN</name>
<dbReference type="SUPFAM" id="SSF54001">
    <property type="entry name" value="Cysteine proteinases"/>
    <property type="match status" value="1"/>
</dbReference>
<dbReference type="OrthoDB" id="3648721at2"/>
<feature type="domain" description="Peptidase C1A papain C-terminal" evidence="2">
    <location>
        <begin position="77"/>
        <end position="304"/>
    </location>
</feature>
<dbReference type="GO" id="GO:0006508">
    <property type="term" value="P:proteolysis"/>
    <property type="evidence" value="ECO:0007669"/>
    <property type="project" value="UniProtKB-KW"/>
</dbReference>
<dbReference type="AlphaFoldDB" id="A0A517WTT1"/>
<dbReference type="Proteomes" id="UP000318384">
    <property type="component" value="Chromosome"/>
</dbReference>
<dbReference type="GO" id="GO:0008234">
    <property type="term" value="F:cysteine-type peptidase activity"/>
    <property type="evidence" value="ECO:0007669"/>
    <property type="project" value="InterPro"/>
</dbReference>
<keyword evidence="3" id="KW-0378">Hydrolase</keyword>
<evidence type="ECO:0000313" key="4">
    <source>
        <dbReference type="Proteomes" id="UP000318384"/>
    </source>
</evidence>
<dbReference type="InterPro" id="IPR025660">
    <property type="entry name" value="Pept_his_AS"/>
</dbReference>
<accession>A0A517WTT1</accession>
<dbReference type="InterPro" id="IPR000668">
    <property type="entry name" value="Peptidase_C1A_C"/>
</dbReference>
<protein>
    <submittedName>
        <fullName evidence="3">Papain family cysteine protease</fullName>
    </submittedName>
</protein>
<sequence length="354" mass="39051">MPNDTALGWIPEDDSTHATDESSSSTPQVPFMMQGLGWVPDISSKSDATPETNSVKQMLGKAGIKYTKPSGLDSSDLPNQVDLRQHFPPVYNQLKTNSCTANAACGLVMYFEKKSYNKIVSPSRLFLYKASRNLLFQPEDKGAYNRTTFQALTFFGVPPEQYWPFNTELVNAEPNAFCYSFATTYQAVAFYRYDPPGRSQADVLQLIKSQLFAQLPAMFGFHVHSSISQAFKDGKIPFPGPDSTDPIAGGHAIVAAGYDDQMQITNTATGETTTGAILIRNSWGNQWGENGYGWLPYKYILSGIATDWWSLLSMNFVDTGQFGFGKDQVSGNTTSAVDDVVKNSETKTSKKMEK</sequence>
<dbReference type="CDD" id="cd02619">
    <property type="entry name" value="Peptidase_C1"/>
    <property type="match status" value="1"/>
</dbReference>
<keyword evidence="3" id="KW-0645">Protease</keyword>
<gene>
    <name evidence="3" type="ORF">V202x_20400</name>
</gene>
<dbReference type="SMART" id="SM00645">
    <property type="entry name" value="Pept_C1"/>
    <property type="match status" value="1"/>
</dbReference>
<reference evidence="3 4" key="1">
    <citation type="submission" date="2019-03" db="EMBL/GenBank/DDBJ databases">
        <title>Deep-cultivation of Planctomycetes and their phenomic and genomic characterization uncovers novel biology.</title>
        <authorList>
            <person name="Wiegand S."/>
            <person name="Jogler M."/>
            <person name="Boedeker C."/>
            <person name="Pinto D."/>
            <person name="Vollmers J."/>
            <person name="Rivas-Marin E."/>
            <person name="Kohn T."/>
            <person name="Peeters S.H."/>
            <person name="Heuer A."/>
            <person name="Rast P."/>
            <person name="Oberbeckmann S."/>
            <person name="Bunk B."/>
            <person name="Jeske O."/>
            <person name="Meyerdierks A."/>
            <person name="Storesund J.E."/>
            <person name="Kallscheuer N."/>
            <person name="Luecker S."/>
            <person name="Lage O.M."/>
            <person name="Pohl T."/>
            <person name="Merkel B.J."/>
            <person name="Hornburger P."/>
            <person name="Mueller R.-W."/>
            <person name="Bruemmer F."/>
            <person name="Labrenz M."/>
            <person name="Spormann A.M."/>
            <person name="Op den Camp H."/>
            <person name="Overmann J."/>
            <person name="Amann R."/>
            <person name="Jetten M.S.M."/>
            <person name="Mascher T."/>
            <person name="Medema M.H."/>
            <person name="Devos D.P."/>
            <person name="Kaster A.-K."/>
            <person name="Ovreas L."/>
            <person name="Rohde M."/>
            <person name="Galperin M.Y."/>
            <person name="Jogler C."/>
        </authorList>
    </citation>
    <scope>NUCLEOTIDE SEQUENCE [LARGE SCALE GENOMIC DNA]</scope>
    <source>
        <strain evidence="3 4">V202</strain>
    </source>
</reference>
<evidence type="ECO:0000256" key="1">
    <source>
        <dbReference type="SAM" id="MobiDB-lite"/>
    </source>
</evidence>
<feature type="region of interest" description="Disordered" evidence="1">
    <location>
        <begin position="1"/>
        <end position="29"/>
    </location>
</feature>
<dbReference type="Gene3D" id="3.90.70.10">
    <property type="entry name" value="Cysteine proteinases"/>
    <property type="match status" value="1"/>
</dbReference>
<dbReference type="InterPro" id="IPR038765">
    <property type="entry name" value="Papain-like_cys_pep_sf"/>
</dbReference>
<organism evidence="3 4">
    <name type="scientific">Gimesia aquarii</name>
    <dbReference type="NCBI Taxonomy" id="2527964"/>
    <lineage>
        <taxon>Bacteria</taxon>
        <taxon>Pseudomonadati</taxon>
        <taxon>Planctomycetota</taxon>
        <taxon>Planctomycetia</taxon>
        <taxon>Planctomycetales</taxon>
        <taxon>Planctomycetaceae</taxon>
        <taxon>Gimesia</taxon>
    </lineage>
</organism>
<evidence type="ECO:0000259" key="2">
    <source>
        <dbReference type="SMART" id="SM00645"/>
    </source>
</evidence>
<dbReference type="EMBL" id="CP037422">
    <property type="protein sequence ID" value="QDU08670.1"/>
    <property type="molecule type" value="Genomic_DNA"/>
</dbReference>
<proteinExistence type="predicted"/>
<evidence type="ECO:0000313" key="3">
    <source>
        <dbReference type="EMBL" id="QDU08670.1"/>
    </source>
</evidence>